<dbReference type="InterPro" id="IPR019108">
    <property type="entry name" value="Caa3_assmbl_CtaG-rel"/>
</dbReference>
<evidence type="ECO:0000256" key="4">
    <source>
        <dbReference type="ARBA" id="ARBA00022989"/>
    </source>
</evidence>
<dbReference type="Proteomes" id="UP000632454">
    <property type="component" value="Unassembled WGS sequence"/>
</dbReference>
<feature type="transmembrane region" description="Helical" evidence="7">
    <location>
        <begin position="208"/>
        <end position="231"/>
    </location>
</feature>
<gene>
    <name evidence="9" type="ORF">GCM10007298_37910</name>
</gene>
<feature type="transmembrane region" description="Helical" evidence="7">
    <location>
        <begin position="492"/>
        <end position="511"/>
    </location>
</feature>
<feature type="domain" description="Copper resistance protein D" evidence="8">
    <location>
        <begin position="239"/>
        <end position="336"/>
    </location>
</feature>
<feature type="transmembrane region" description="Helical" evidence="7">
    <location>
        <begin position="177"/>
        <end position="196"/>
    </location>
</feature>
<feature type="transmembrane region" description="Helical" evidence="7">
    <location>
        <begin position="276"/>
        <end position="295"/>
    </location>
</feature>
<dbReference type="RefSeq" id="WP_188491888.1">
    <property type="nucleotide sequence ID" value="NZ_BMCS01000003.1"/>
</dbReference>
<dbReference type="InterPro" id="IPR032694">
    <property type="entry name" value="CopC/D"/>
</dbReference>
<protein>
    <submittedName>
        <fullName evidence="9">ABC transporter permease</fullName>
    </submittedName>
</protein>
<sequence length="695" mass="74091">MSVTTADSIDLRRSAAAGLGWVVAWVTAIVAIIVTAMSASQFSELTGIPDPGWITTYGLPAVQGIGEIGAAIAVGSALFAAFLVPPQADGVLDVGGYRAVRWAAVGALVWGITSLMMIPLTLSNVSGRPLSESLQPSNLVTAVDQVADARSWLWTALFALVTAAFARVALRWWWTVVIFGLALLSLMPLALSGHSSAGGSHDYATNSLILHIVFATVWLGGLFAVLVYARGLGTHTGLAVARFSRVALWCIVVVGASGVINALIRVELSDLFTDTYGRIVLLKTVALIVLGGLGAIHRRRTVTALQSDPDDRAAFIRFGLVEVVVFAVTFGLAVGLSRTPPPAEDTSKLSVTEVELGYNLPGPPTALRILTEWRFDLLFGTLAIVLAVVYLRGILRLRRRGDAWPVGRTISWFAGCAILLFTSSSGLGSYSPAMFSMHMIAHMLMSMLIPVLFVLGGPITLALRALRPAGRTAPPGPREWILAVLHSPVSRFLTHPVVAFVLFVGSFYALYLGGLFDAVATYHAGHVLMNLHFLLSGYLFYWVVIGIDPAPRQVAPLAKVGMVFGALPFHAFFGVALMSMNSVIALDYFRGLRLPFGVDLMSDQRVGGGIAWAAGEVPLVIVMLALLIQWTRQDRRVAKRYDRREDRDNDSELAGYNAMLAELSGTGGTDARGADSDTSAAPDPVGGSRPGGDAS</sequence>
<reference evidence="10" key="1">
    <citation type="journal article" date="2019" name="Int. J. Syst. Evol. Microbiol.">
        <title>The Global Catalogue of Microorganisms (GCM) 10K type strain sequencing project: providing services to taxonomists for standard genome sequencing and annotation.</title>
        <authorList>
            <consortium name="The Broad Institute Genomics Platform"/>
            <consortium name="The Broad Institute Genome Sequencing Center for Infectious Disease"/>
            <person name="Wu L."/>
            <person name="Ma J."/>
        </authorList>
    </citation>
    <scope>NUCLEOTIDE SEQUENCE [LARGE SCALE GENOMIC DNA]</scope>
    <source>
        <strain evidence="10">CCM 7855</strain>
    </source>
</reference>
<evidence type="ECO:0000256" key="1">
    <source>
        <dbReference type="ARBA" id="ARBA00004651"/>
    </source>
</evidence>
<feature type="transmembrane region" description="Helical" evidence="7">
    <location>
        <begin position="609"/>
        <end position="630"/>
    </location>
</feature>
<keyword evidence="10" id="KW-1185">Reference proteome</keyword>
<feature type="transmembrane region" description="Helical" evidence="7">
    <location>
        <begin position="315"/>
        <end position="336"/>
    </location>
</feature>
<evidence type="ECO:0000256" key="3">
    <source>
        <dbReference type="ARBA" id="ARBA00022692"/>
    </source>
</evidence>
<keyword evidence="5 7" id="KW-0472">Membrane</keyword>
<evidence type="ECO:0000259" key="8">
    <source>
        <dbReference type="Pfam" id="PF05425"/>
    </source>
</evidence>
<feature type="region of interest" description="Disordered" evidence="6">
    <location>
        <begin position="663"/>
        <end position="695"/>
    </location>
</feature>
<feature type="transmembrane region" description="Helical" evidence="7">
    <location>
        <begin position="62"/>
        <end position="82"/>
    </location>
</feature>
<comment type="subcellular location">
    <subcellularLocation>
        <location evidence="1">Cell membrane</location>
        <topology evidence="1">Multi-pass membrane protein</topology>
    </subcellularLocation>
</comment>
<dbReference type="PANTHER" id="PTHR34820">
    <property type="entry name" value="INNER MEMBRANE PROTEIN YEBZ"/>
    <property type="match status" value="1"/>
</dbReference>
<comment type="caution">
    <text evidence="9">The sequence shown here is derived from an EMBL/GenBank/DDBJ whole genome shotgun (WGS) entry which is preliminary data.</text>
</comment>
<proteinExistence type="predicted"/>
<dbReference type="PANTHER" id="PTHR34820:SF4">
    <property type="entry name" value="INNER MEMBRANE PROTEIN YEBZ"/>
    <property type="match status" value="1"/>
</dbReference>
<feature type="transmembrane region" description="Helical" evidence="7">
    <location>
        <begin position="531"/>
        <end position="550"/>
    </location>
</feature>
<accession>A0ABQ1V4H3</accession>
<evidence type="ECO:0000313" key="9">
    <source>
        <dbReference type="EMBL" id="GGF38649.1"/>
    </source>
</evidence>
<evidence type="ECO:0000256" key="2">
    <source>
        <dbReference type="ARBA" id="ARBA00022475"/>
    </source>
</evidence>
<evidence type="ECO:0000256" key="5">
    <source>
        <dbReference type="ARBA" id="ARBA00023136"/>
    </source>
</evidence>
<dbReference type="Pfam" id="PF09678">
    <property type="entry name" value="Caa3_CtaG"/>
    <property type="match status" value="1"/>
</dbReference>
<feature type="transmembrane region" description="Helical" evidence="7">
    <location>
        <begin position="439"/>
        <end position="463"/>
    </location>
</feature>
<feature type="transmembrane region" description="Helical" evidence="7">
    <location>
        <begin position="377"/>
        <end position="397"/>
    </location>
</feature>
<evidence type="ECO:0000256" key="7">
    <source>
        <dbReference type="SAM" id="Phobius"/>
    </source>
</evidence>
<dbReference type="InterPro" id="IPR008457">
    <property type="entry name" value="Cu-R_CopD_dom"/>
</dbReference>
<organism evidence="9 10">
    <name type="scientific">Williamsia phyllosphaerae</name>
    <dbReference type="NCBI Taxonomy" id="885042"/>
    <lineage>
        <taxon>Bacteria</taxon>
        <taxon>Bacillati</taxon>
        <taxon>Actinomycetota</taxon>
        <taxon>Actinomycetes</taxon>
        <taxon>Mycobacteriales</taxon>
        <taxon>Nocardiaceae</taxon>
        <taxon>Williamsia</taxon>
    </lineage>
</organism>
<feature type="transmembrane region" description="Helical" evidence="7">
    <location>
        <begin position="152"/>
        <end position="170"/>
    </location>
</feature>
<feature type="transmembrane region" description="Helical" evidence="7">
    <location>
        <begin position="102"/>
        <end position="122"/>
    </location>
</feature>
<keyword evidence="2" id="KW-1003">Cell membrane</keyword>
<dbReference type="Pfam" id="PF05425">
    <property type="entry name" value="CopD"/>
    <property type="match status" value="1"/>
</dbReference>
<feature type="transmembrane region" description="Helical" evidence="7">
    <location>
        <begin position="21"/>
        <end position="42"/>
    </location>
</feature>
<feature type="transmembrane region" description="Helical" evidence="7">
    <location>
        <begin position="562"/>
        <end position="589"/>
    </location>
</feature>
<dbReference type="EMBL" id="BMCS01000003">
    <property type="protein sequence ID" value="GGF38649.1"/>
    <property type="molecule type" value="Genomic_DNA"/>
</dbReference>
<evidence type="ECO:0000256" key="6">
    <source>
        <dbReference type="SAM" id="MobiDB-lite"/>
    </source>
</evidence>
<evidence type="ECO:0000313" key="10">
    <source>
        <dbReference type="Proteomes" id="UP000632454"/>
    </source>
</evidence>
<feature type="transmembrane region" description="Helical" evidence="7">
    <location>
        <begin position="409"/>
        <end position="427"/>
    </location>
</feature>
<keyword evidence="4 7" id="KW-1133">Transmembrane helix</keyword>
<keyword evidence="3 7" id="KW-0812">Transmembrane</keyword>
<name>A0ABQ1V4H3_9NOCA</name>
<feature type="transmembrane region" description="Helical" evidence="7">
    <location>
        <begin position="243"/>
        <end position="264"/>
    </location>
</feature>